<dbReference type="AlphaFoldDB" id="A0A9P6BD71"/>
<gene>
    <name evidence="1" type="ORF">CPB83DRAFT_900855</name>
</gene>
<comment type="caution">
    <text evidence="1">The sequence shown here is derived from an EMBL/GenBank/DDBJ whole genome shotgun (WGS) entry which is preliminary data.</text>
</comment>
<dbReference type="Proteomes" id="UP000807306">
    <property type="component" value="Unassembled WGS sequence"/>
</dbReference>
<dbReference type="EMBL" id="MU158127">
    <property type="protein sequence ID" value="KAF9521325.1"/>
    <property type="molecule type" value="Genomic_DNA"/>
</dbReference>
<dbReference type="OrthoDB" id="66369at2759"/>
<reference evidence="1" key="1">
    <citation type="submission" date="2020-11" db="EMBL/GenBank/DDBJ databases">
        <authorList>
            <consortium name="DOE Joint Genome Institute"/>
            <person name="Ahrendt S."/>
            <person name="Riley R."/>
            <person name="Andreopoulos W."/>
            <person name="Labutti K."/>
            <person name="Pangilinan J."/>
            <person name="Ruiz-Duenas F.J."/>
            <person name="Barrasa J.M."/>
            <person name="Sanchez-Garcia M."/>
            <person name="Camarero S."/>
            <person name="Miyauchi S."/>
            <person name="Serrano A."/>
            <person name="Linde D."/>
            <person name="Babiker R."/>
            <person name="Drula E."/>
            <person name="Ayuso-Fernandez I."/>
            <person name="Pacheco R."/>
            <person name="Padilla G."/>
            <person name="Ferreira P."/>
            <person name="Barriuso J."/>
            <person name="Kellner H."/>
            <person name="Castanera R."/>
            <person name="Alfaro M."/>
            <person name="Ramirez L."/>
            <person name="Pisabarro A.G."/>
            <person name="Kuo A."/>
            <person name="Tritt A."/>
            <person name="Lipzen A."/>
            <person name="He G."/>
            <person name="Yan M."/>
            <person name="Ng V."/>
            <person name="Cullen D."/>
            <person name="Martin F."/>
            <person name="Rosso M.-N."/>
            <person name="Henrissat B."/>
            <person name="Hibbett D."/>
            <person name="Martinez A.T."/>
            <person name="Grigoriev I.V."/>
        </authorList>
    </citation>
    <scope>NUCLEOTIDE SEQUENCE</scope>
    <source>
        <strain evidence="1">CBS 506.95</strain>
    </source>
</reference>
<evidence type="ECO:0000313" key="2">
    <source>
        <dbReference type="Proteomes" id="UP000807306"/>
    </source>
</evidence>
<evidence type="ECO:0000313" key="1">
    <source>
        <dbReference type="EMBL" id="KAF9521325.1"/>
    </source>
</evidence>
<keyword evidence="2" id="KW-1185">Reference proteome</keyword>
<organism evidence="1 2">
    <name type="scientific">Crepidotus variabilis</name>
    <dbReference type="NCBI Taxonomy" id="179855"/>
    <lineage>
        <taxon>Eukaryota</taxon>
        <taxon>Fungi</taxon>
        <taxon>Dikarya</taxon>
        <taxon>Basidiomycota</taxon>
        <taxon>Agaricomycotina</taxon>
        <taxon>Agaricomycetes</taxon>
        <taxon>Agaricomycetidae</taxon>
        <taxon>Agaricales</taxon>
        <taxon>Agaricineae</taxon>
        <taxon>Crepidotaceae</taxon>
        <taxon>Crepidotus</taxon>
    </lineage>
</organism>
<sequence length="129" mass="14884">MTLKPVSSVGTSLEEEMYNDFEVQDDGRMILSASRILSLELCIQLTRLRGPDDSCRVRWTPLREEPVSTQQVDLMFSLKFVLWRTSARDVFDLVAKQDYKVTNPSALLAVLTRPRYRVTSSPFWQEGPR</sequence>
<protein>
    <submittedName>
        <fullName evidence="1">Uncharacterized protein</fullName>
    </submittedName>
</protein>
<accession>A0A9P6BD71</accession>
<name>A0A9P6BD71_9AGAR</name>
<proteinExistence type="predicted"/>